<sequence>MAEPTMALPLRWGTWQGRSIAGAALIVGGMIGLQAASTTFLLPLITGTVAHVVGWWIMPAAGWRRHVVVFPCGVQIWLILTGPQSMWTLIVPYLAWLLVRHRPLRSYVTGLFVIAYGVFAASVFSEYSQLLPALAGAMAVIAGSALVARKIAGVRRIHSHRTPSFR</sequence>
<evidence type="ECO:0000313" key="2">
    <source>
        <dbReference type="EMBL" id="MDI2098636.1"/>
    </source>
</evidence>
<name>A0AAW6T7G6_9MICO</name>
<comment type="caution">
    <text evidence="2">The sequence shown here is derived from an EMBL/GenBank/DDBJ whole genome shotgun (WGS) entry which is preliminary data.</text>
</comment>
<feature type="transmembrane region" description="Helical" evidence="1">
    <location>
        <begin position="40"/>
        <end position="57"/>
    </location>
</feature>
<feature type="transmembrane region" description="Helical" evidence="1">
    <location>
        <begin position="106"/>
        <end position="124"/>
    </location>
</feature>
<dbReference type="Proteomes" id="UP001321506">
    <property type="component" value="Unassembled WGS sequence"/>
</dbReference>
<accession>A0AAW6T7G6</accession>
<proteinExistence type="predicted"/>
<dbReference type="EMBL" id="JASATX010000002">
    <property type="protein sequence ID" value="MDI2098636.1"/>
    <property type="molecule type" value="Genomic_DNA"/>
</dbReference>
<keyword evidence="1" id="KW-1133">Transmembrane helix</keyword>
<feature type="transmembrane region" description="Helical" evidence="1">
    <location>
        <begin position="130"/>
        <end position="148"/>
    </location>
</feature>
<evidence type="ECO:0000256" key="1">
    <source>
        <dbReference type="SAM" id="Phobius"/>
    </source>
</evidence>
<evidence type="ECO:0000313" key="3">
    <source>
        <dbReference type="Proteomes" id="UP001321506"/>
    </source>
</evidence>
<dbReference type="RefSeq" id="WP_281488417.1">
    <property type="nucleotide sequence ID" value="NZ_CP159582.1"/>
</dbReference>
<keyword evidence="1" id="KW-0472">Membrane</keyword>
<dbReference type="AlphaFoldDB" id="A0AAW6T7G6"/>
<gene>
    <name evidence="2" type="ORF">QF206_06620</name>
</gene>
<organism evidence="2 3">
    <name type="scientific">Ruicaihuangia caeni</name>
    <dbReference type="NCBI Taxonomy" id="3042517"/>
    <lineage>
        <taxon>Bacteria</taxon>
        <taxon>Bacillati</taxon>
        <taxon>Actinomycetota</taxon>
        <taxon>Actinomycetes</taxon>
        <taxon>Micrococcales</taxon>
        <taxon>Microbacteriaceae</taxon>
        <taxon>Ruicaihuangia</taxon>
    </lineage>
</organism>
<keyword evidence="3" id="KW-1185">Reference proteome</keyword>
<keyword evidence="1" id="KW-0812">Transmembrane</keyword>
<feature type="transmembrane region" description="Helical" evidence="1">
    <location>
        <begin position="77"/>
        <end position="99"/>
    </location>
</feature>
<protein>
    <submittedName>
        <fullName evidence="2">Uncharacterized protein</fullName>
    </submittedName>
</protein>
<reference evidence="2 3" key="1">
    <citation type="submission" date="2023-04" db="EMBL/GenBank/DDBJ databases">
        <title>Klugiella caeni sp. nov. isolated from the sludge of biochemical tank.</title>
        <authorList>
            <person name="Geng K."/>
        </authorList>
    </citation>
    <scope>NUCLEOTIDE SEQUENCE [LARGE SCALE GENOMIC DNA]</scope>
    <source>
        <strain evidence="2 3">YN-L-19</strain>
    </source>
</reference>
<feature type="transmembrane region" description="Helical" evidence="1">
    <location>
        <begin position="15"/>
        <end position="33"/>
    </location>
</feature>